<name>A0A6A7BSU3_9PEZI</name>
<gene>
    <name evidence="3" type="ORF">K470DRAFT_278685</name>
</gene>
<dbReference type="InterPro" id="IPR048883">
    <property type="entry name" value="Nup188_N-subdom_III"/>
</dbReference>
<reference evidence="3" key="1">
    <citation type="journal article" date="2020" name="Stud. Mycol.">
        <title>101 Dothideomycetes genomes: a test case for predicting lifestyles and emergence of pathogens.</title>
        <authorList>
            <person name="Haridas S."/>
            <person name="Albert R."/>
            <person name="Binder M."/>
            <person name="Bloem J."/>
            <person name="Labutti K."/>
            <person name="Salamov A."/>
            <person name="Andreopoulos B."/>
            <person name="Baker S."/>
            <person name="Barry K."/>
            <person name="Bills G."/>
            <person name="Bluhm B."/>
            <person name="Cannon C."/>
            <person name="Castanera R."/>
            <person name="Culley D."/>
            <person name="Daum C."/>
            <person name="Ezra D."/>
            <person name="Gonzalez J."/>
            <person name="Henrissat B."/>
            <person name="Kuo A."/>
            <person name="Liang C."/>
            <person name="Lipzen A."/>
            <person name="Lutzoni F."/>
            <person name="Magnuson J."/>
            <person name="Mondo S."/>
            <person name="Nolan M."/>
            <person name="Ohm R."/>
            <person name="Pangilinan J."/>
            <person name="Park H.-J."/>
            <person name="Ramirez L."/>
            <person name="Alfaro M."/>
            <person name="Sun H."/>
            <person name="Tritt A."/>
            <person name="Yoshinaga Y."/>
            <person name="Zwiers L.-H."/>
            <person name="Turgeon B."/>
            <person name="Goodwin S."/>
            <person name="Spatafora J."/>
            <person name="Crous P."/>
            <person name="Grigoriev I."/>
        </authorList>
    </citation>
    <scope>NUCLEOTIDE SEQUENCE</scope>
    <source>
        <strain evidence="3">CBS 480.64</strain>
    </source>
</reference>
<dbReference type="Pfam" id="PF18378">
    <property type="entry name" value="Nup188_C"/>
    <property type="match status" value="1"/>
</dbReference>
<dbReference type="EMBL" id="MU006015">
    <property type="protein sequence ID" value="KAF2858203.1"/>
    <property type="molecule type" value="Genomic_DNA"/>
</dbReference>
<keyword evidence="4" id="KW-1185">Reference proteome</keyword>
<evidence type="ECO:0000259" key="2">
    <source>
        <dbReference type="Pfam" id="PF21093"/>
    </source>
</evidence>
<dbReference type="InterPro" id="IPR041634">
    <property type="entry name" value="Nup188_C"/>
</dbReference>
<dbReference type="Gene3D" id="1.25.10.70">
    <property type="match status" value="1"/>
</dbReference>
<dbReference type="Pfam" id="PF21093">
    <property type="entry name" value="Nup188_N-subdom_III"/>
    <property type="match status" value="2"/>
</dbReference>
<protein>
    <submittedName>
        <fullName evidence="3">Uncharacterized protein</fullName>
    </submittedName>
</protein>
<evidence type="ECO:0000313" key="4">
    <source>
        <dbReference type="Proteomes" id="UP000799421"/>
    </source>
</evidence>
<feature type="domain" description="Nuclear pore protein Nup188 C-terminal" evidence="1">
    <location>
        <begin position="1411"/>
        <end position="1587"/>
    </location>
</feature>
<feature type="domain" description="Nucleoporin Nup188 N-terminal subdomain III" evidence="2">
    <location>
        <begin position="850"/>
        <end position="1103"/>
    </location>
</feature>
<dbReference type="Pfam" id="PF21094">
    <property type="entry name" value="Nup188_SH3-like"/>
    <property type="match status" value="1"/>
</dbReference>
<dbReference type="Proteomes" id="UP000799421">
    <property type="component" value="Unassembled WGS sequence"/>
</dbReference>
<evidence type="ECO:0000313" key="3">
    <source>
        <dbReference type="EMBL" id="KAF2858203.1"/>
    </source>
</evidence>
<feature type="domain" description="Nucleoporin Nup188 N-terminal subdomain III" evidence="2">
    <location>
        <begin position="681"/>
        <end position="823"/>
    </location>
</feature>
<proteinExistence type="predicted"/>
<organism evidence="3 4">
    <name type="scientific">Piedraia hortae CBS 480.64</name>
    <dbReference type="NCBI Taxonomy" id="1314780"/>
    <lineage>
        <taxon>Eukaryota</taxon>
        <taxon>Fungi</taxon>
        <taxon>Dikarya</taxon>
        <taxon>Ascomycota</taxon>
        <taxon>Pezizomycotina</taxon>
        <taxon>Dothideomycetes</taxon>
        <taxon>Dothideomycetidae</taxon>
        <taxon>Capnodiales</taxon>
        <taxon>Piedraiaceae</taxon>
        <taxon>Piedraia</taxon>
    </lineage>
</organism>
<dbReference type="OrthoDB" id="102511at2759"/>
<accession>A0A6A7BSU3</accession>
<sequence>MAHGVVYFPPLDRCLAGNSRLISWNAAYRALCHVAAAKESAVLEHFLTDDETAERICAPPAKPSAASRSAYDERVAPVHDVESPTGDYDLGQIKQDALWLSKEVAVQEVDALRIVVVAWQTRAVQQLKTECAGGAAVDFSNDDARRGRLLTVWAEECQSLLAIQAALTGRHALHQTAASWIDGLARQVAARGSVDSDMQAIEGCFQELGDAGSRPFIFQTDADFYYTFLFQSLAKRLRMLLAHVHMQRGSGSLSAMVVARWFELMDSLGFLQSFLVPPYLQDLLQAIQALVATISAAMLEPFKIIEKYRRAAVESKAVAYPSLLSVAYFGDNELFRKINHILYRAVQASCVPACLAIFAWALVATAVKDAAAVETAAREHQQRLLGGAESPTDSRQGGEGQMERMWNRFVDPALDEARADPSQFFAKAAVDDLNAYAAISQISITLTTAYGSDMDHATPFMARKLLLSLVRESLALVDYQEVLLLAILDLLEPRLASGLGKGPDSYSLAMQLVHDPVLRVAVLDQTFARYPYELSSLLPICTILAACQRASDATEFDVVQLLDQLKTLTMMVPEHFRSYELENEEDNTNSIRLTSNLPLFIPRQDVFFGQRLQIAENTQEEQIWSSAMMVFVGTPGLVIREEQPMVFQLHHPHSGLEYLGLFLSTCLLGSELKPSPPGALADRQASSGIISLINALLSTTRTGPHPIEEARFILGRFSNALPAESDIVSVIADIFEVELTAHFEQNALMLSLDLAVACADFMSHLTRIFPERAWSILSRSAMINLTNGGFGAIVAGTEVHLGQFRFLEACTTLYVGLVEDAVAGLVQRKSGGAKRESRFESPMGRPVPLVPERMVNTVLGAFTRTVLAVFEMLGTWNFTVPEELQITVCKIESAFELILRYAYGLESPLSTSVECSDKQHMAALLMPSADMIMDALAPADGNSEAMLLSLKNNFAQGLTVADELLRSNYRSSVVKQVQQSCTLLSRVLQTANATGNLQRRFSLAAQLVKQMPVLATLYVLENSWRLELAAFLRDLVLALACTDADPPSLLSGLSPESARAFVAMASQLDRPFSLPANEVVVWEFLAAVLEGRQQWFAMYLLTGALPHARLKDSVNEGAAMRRSLLTQALDELAKIKGLSPRIAIGILKFVAAAQENWIWATTAVRSNEKVISNALDWLERLKAPAKMAEVADATMSARELLMAAHLCDILALNLNASLEVGDKSVLKHLVGKLSFLTNHAAKVDTYNRSLHRTLANNLASKFHDCELADFKRTKANPAPYGVSFYYDLDAASNILGHQKIAWYGQPTQNKDGYRSEFARANANLSMVDAQTHLLGAWSRLAALVAQCIDEDKALQATAIKITKTSLTASADMMPEAPNMELARQTQLRLAFVVLSKLVAAKAQDRAIKDVLPVAWKLVSSSTVDYDVATTAEEMAQYRMLLEILFLALRPYVYLPKDQESTNLELGSATANVLICIVQRVIIPGFRALCANLHSDMSLALPADFALLTALLRTVLLVKGASQVHSDIADTINESNIVRAALSLLSWTDQLAALLDGNSVYGELAINFLFALSNIIPIQESMAVDNVFIDGKTDDTVVVT</sequence>
<evidence type="ECO:0000259" key="1">
    <source>
        <dbReference type="Pfam" id="PF18378"/>
    </source>
</evidence>